<feature type="compositionally biased region" description="Basic residues" evidence="1">
    <location>
        <begin position="155"/>
        <end position="164"/>
    </location>
</feature>
<keyword evidence="2" id="KW-1133">Transmembrane helix</keyword>
<sequence>MPPAGLRPDAFEPRSERGGTRRLSVVVGTGVAVAVTAGGTFVLAEPYLGFVPWGLLAALVFLGSLAVAGAWMLWRMYTERNEPGSVTLRDFAPEVALAGAGVIVRSLWPFAPDWARIFSTVLLGHLALVVLRHVFARGEDFTSPGAPRAPAPRRAGSRRTRTRP</sequence>
<feature type="compositionally biased region" description="Low complexity" evidence="1">
    <location>
        <begin position="143"/>
        <end position="154"/>
    </location>
</feature>
<feature type="transmembrane region" description="Helical" evidence="2">
    <location>
        <begin position="23"/>
        <end position="44"/>
    </location>
</feature>
<evidence type="ECO:0000313" key="3">
    <source>
        <dbReference type="EMBL" id="BDG06196.1"/>
    </source>
</evidence>
<keyword evidence="2" id="KW-0472">Membrane</keyword>
<evidence type="ECO:0000256" key="2">
    <source>
        <dbReference type="SAM" id="Phobius"/>
    </source>
</evidence>
<reference evidence="4" key="1">
    <citation type="journal article" date="2022" name="Int. J. Syst. Evol. Microbiol.">
        <title>Anaeromyxobacter oryzae sp. nov., Anaeromyxobacter diazotrophicus sp. nov. and Anaeromyxobacter paludicola sp. nov., isolated from paddy soils.</title>
        <authorList>
            <person name="Itoh H."/>
            <person name="Xu Z."/>
            <person name="Mise K."/>
            <person name="Masuda Y."/>
            <person name="Ushijima N."/>
            <person name="Hayakawa C."/>
            <person name="Shiratori Y."/>
            <person name="Senoo K."/>
        </authorList>
    </citation>
    <scope>NUCLEOTIDE SEQUENCE [LARGE SCALE GENOMIC DNA]</scope>
    <source>
        <strain evidence="4">Red232</strain>
    </source>
</reference>
<organism evidence="3 4">
    <name type="scientific">Anaeromyxobacter oryzae</name>
    <dbReference type="NCBI Taxonomy" id="2918170"/>
    <lineage>
        <taxon>Bacteria</taxon>
        <taxon>Pseudomonadati</taxon>
        <taxon>Myxococcota</taxon>
        <taxon>Myxococcia</taxon>
        <taxon>Myxococcales</taxon>
        <taxon>Cystobacterineae</taxon>
        <taxon>Anaeromyxobacteraceae</taxon>
        <taxon>Anaeromyxobacter</taxon>
    </lineage>
</organism>
<dbReference type="Proteomes" id="UP001162891">
    <property type="component" value="Chromosome"/>
</dbReference>
<gene>
    <name evidence="3" type="ORF">AMOR_51920</name>
</gene>
<feature type="region of interest" description="Disordered" evidence="1">
    <location>
        <begin position="143"/>
        <end position="164"/>
    </location>
</feature>
<keyword evidence="4" id="KW-1185">Reference proteome</keyword>
<protein>
    <submittedName>
        <fullName evidence="3">Uncharacterized protein</fullName>
    </submittedName>
</protein>
<evidence type="ECO:0000313" key="4">
    <source>
        <dbReference type="Proteomes" id="UP001162891"/>
    </source>
</evidence>
<accession>A0ABN6MZU9</accession>
<keyword evidence="2" id="KW-0812">Transmembrane</keyword>
<dbReference type="RefSeq" id="WP_248355573.1">
    <property type="nucleotide sequence ID" value="NZ_AP025591.1"/>
</dbReference>
<evidence type="ECO:0000256" key="1">
    <source>
        <dbReference type="SAM" id="MobiDB-lite"/>
    </source>
</evidence>
<proteinExistence type="predicted"/>
<dbReference type="EMBL" id="AP025591">
    <property type="protein sequence ID" value="BDG06196.1"/>
    <property type="molecule type" value="Genomic_DNA"/>
</dbReference>
<name>A0ABN6MZU9_9BACT</name>
<feature type="transmembrane region" description="Helical" evidence="2">
    <location>
        <begin position="50"/>
        <end position="74"/>
    </location>
</feature>